<dbReference type="GO" id="GO:0016020">
    <property type="term" value="C:membrane"/>
    <property type="evidence" value="ECO:0007669"/>
    <property type="project" value="InterPro"/>
</dbReference>
<organism evidence="3 4">
    <name type="scientific">Cephalotus follicularis</name>
    <name type="common">Albany pitcher plant</name>
    <dbReference type="NCBI Taxonomy" id="3775"/>
    <lineage>
        <taxon>Eukaryota</taxon>
        <taxon>Viridiplantae</taxon>
        <taxon>Streptophyta</taxon>
        <taxon>Embryophyta</taxon>
        <taxon>Tracheophyta</taxon>
        <taxon>Spermatophyta</taxon>
        <taxon>Magnoliopsida</taxon>
        <taxon>eudicotyledons</taxon>
        <taxon>Gunneridae</taxon>
        <taxon>Pentapetalae</taxon>
        <taxon>rosids</taxon>
        <taxon>fabids</taxon>
        <taxon>Oxalidales</taxon>
        <taxon>Cephalotaceae</taxon>
        <taxon>Cephalotus</taxon>
    </lineage>
</organism>
<keyword evidence="2" id="KW-0472">Membrane</keyword>
<dbReference type="PANTHER" id="PTHR11206">
    <property type="entry name" value="MULTIDRUG RESISTANCE PROTEIN"/>
    <property type="match status" value="1"/>
</dbReference>
<keyword evidence="2" id="KW-1133">Transmembrane helix</keyword>
<sequence>TRAANELGASCSQGARLALHVMISIAISEGAIVGITTILVRNVWGKLYSNEEDVIKYVARMMPLLAVSDFLDGFQYVLSGAARGCGWQNLCAFINLGAYYVVGIPCALLFAFTFHLGGM</sequence>
<dbReference type="InterPro" id="IPR002528">
    <property type="entry name" value="MATE_fam"/>
</dbReference>
<name>A0A1Q3C2F6_CEPFO</name>
<feature type="non-terminal residue" evidence="3">
    <location>
        <position position="119"/>
    </location>
</feature>
<dbReference type="AlphaFoldDB" id="A0A1Q3C2F6"/>
<comment type="similarity">
    <text evidence="1">Belongs to the multi antimicrobial extrusion (MATE) (TC 2.A.66.1) family.</text>
</comment>
<dbReference type="OrthoDB" id="2126698at2759"/>
<dbReference type="GO" id="GO:0015297">
    <property type="term" value="F:antiporter activity"/>
    <property type="evidence" value="ECO:0007669"/>
    <property type="project" value="InterPro"/>
</dbReference>
<evidence type="ECO:0000313" key="4">
    <source>
        <dbReference type="Proteomes" id="UP000187406"/>
    </source>
</evidence>
<dbReference type="EMBL" id="BDDD01001217">
    <property type="protein sequence ID" value="GAV74298.1"/>
    <property type="molecule type" value="Genomic_DNA"/>
</dbReference>
<evidence type="ECO:0000313" key="3">
    <source>
        <dbReference type="EMBL" id="GAV74298.1"/>
    </source>
</evidence>
<reference evidence="4" key="1">
    <citation type="submission" date="2016-04" db="EMBL/GenBank/DDBJ databases">
        <title>Cephalotus genome sequencing.</title>
        <authorList>
            <person name="Fukushima K."/>
            <person name="Hasebe M."/>
            <person name="Fang X."/>
        </authorList>
    </citation>
    <scope>NUCLEOTIDE SEQUENCE [LARGE SCALE GENOMIC DNA]</scope>
    <source>
        <strain evidence="4">cv. St1</strain>
    </source>
</reference>
<gene>
    <name evidence="3" type="ORF">CFOL_v3_17778</name>
</gene>
<protein>
    <submittedName>
        <fullName evidence="3">MatE domain-containing protein</fullName>
    </submittedName>
</protein>
<feature type="non-terminal residue" evidence="3">
    <location>
        <position position="1"/>
    </location>
</feature>
<dbReference type="GO" id="GO:0042910">
    <property type="term" value="F:xenobiotic transmembrane transporter activity"/>
    <property type="evidence" value="ECO:0007669"/>
    <property type="project" value="InterPro"/>
</dbReference>
<keyword evidence="4" id="KW-1185">Reference proteome</keyword>
<dbReference type="Proteomes" id="UP000187406">
    <property type="component" value="Unassembled WGS sequence"/>
</dbReference>
<dbReference type="InParanoid" id="A0A1Q3C2F6"/>
<accession>A0A1Q3C2F6</accession>
<keyword evidence="2" id="KW-0812">Transmembrane</keyword>
<dbReference type="STRING" id="3775.A0A1Q3C2F6"/>
<feature type="transmembrane region" description="Helical" evidence="2">
    <location>
        <begin position="17"/>
        <end position="40"/>
    </location>
</feature>
<evidence type="ECO:0000256" key="2">
    <source>
        <dbReference type="SAM" id="Phobius"/>
    </source>
</evidence>
<evidence type="ECO:0000256" key="1">
    <source>
        <dbReference type="ARBA" id="ARBA00010199"/>
    </source>
</evidence>
<feature type="transmembrane region" description="Helical" evidence="2">
    <location>
        <begin position="98"/>
        <end position="117"/>
    </location>
</feature>
<comment type="caution">
    <text evidence="3">The sequence shown here is derived from an EMBL/GenBank/DDBJ whole genome shotgun (WGS) entry which is preliminary data.</text>
</comment>
<dbReference type="Pfam" id="PF01554">
    <property type="entry name" value="MatE"/>
    <property type="match status" value="1"/>
</dbReference>
<proteinExistence type="inferred from homology"/>